<feature type="region of interest" description="Disordered" evidence="1">
    <location>
        <begin position="173"/>
        <end position="202"/>
    </location>
</feature>
<proteinExistence type="predicted"/>
<comment type="caution">
    <text evidence="3">The sequence shown here is derived from an EMBL/GenBank/DDBJ whole genome shotgun (WGS) entry which is preliminary data.</text>
</comment>
<reference evidence="2 5" key="2">
    <citation type="submission" date="2019-09" db="EMBL/GenBank/DDBJ databases">
        <title>Taxonomic organization of the family Brucellaceae based on a phylogenomic approach.</title>
        <authorList>
            <person name="Leclercq S."/>
            <person name="Cloeckaert A."/>
            <person name="Zygmunt M.S."/>
        </authorList>
    </citation>
    <scope>NUCLEOTIDE SEQUENCE [LARGE SCALE GENOMIC DNA]</scope>
    <source>
        <strain evidence="2 5">LUP23</strain>
    </source>
</reference>
<name>A0A256GZN0_9HYPH</name>
<dbReference type="EMBL" id="NNRN01000023">
    <property type="protein sequence ID" value="OYR32579.1"/>
    <property type="molecule type" value="Genomic_DNA"/>
</dbReference>
<dbReference type="RefSeq" id="WP_094513455.1">
    <property type="nucleotide sequence ID" value="NZ_JBHEEP010000022.1"/>
</dbReference>
<protein>
    <submittedName>
        <fullName evidence="2">Lytic transglycosylase domain-containing protein</fullName>
    </submittedName>
    <submittedName>
        <fullName evidence="3">Transglycosylase SLT domain protein</fullName>
    </submittedName>
</protein>
<sequence length="229" mass="24796">MPVSFLVLAQTCAAFVSPETLAGVVSLESGFAPFNIRINSGLPLKQQPATKAEAIEVATSLVAGQQDIQLGLGGISLEDLRKSNLSIADAFDPCLNLKTTAHLLDGYYRHAVEENFDPIRAEKRMLISWYGRGDASIGEMVRYDEQVFQKIKQLRPSMAKLVIENAVEKRGGAHETSVGAVTSKSGQSAANNAAEEAASVPSLSSWDVFRSPRNLSVLVFENNQKEQSE</sequence>
<dbReference type="Proteomes" id="UP000216363">
    <property type="component" value="Unassembled WGS sequence"/>
</dbReference>
<dbReference type="AlphaFoldDB" id="A0A256GZN0"/>
<accession>A0A256GZN0</accession>
<evidence type="ECO:0000313" key="5">
    <source>
        <dbReference type="Proteomes" id="UP000435957"/>
    </source>
</evidence>
<feature type="compositionally biased region" description="Low complexity" evidence="1">
    <location>
        <begin position="188"/>
        <end position="199"/>
    </location>
</feature>
<reference evidence="3 4" key="1">
    <citation type="submission" date="2017-07" db="EMBL/GenBank/DDBJ databases">
        <title>Draft genome of Ochrobactrum lupini type strain LUP21.</title>
        <authorList>
            <person name="Krzyzanowska D.M."/>
            <person name="Jafra S."/>
        </authorList>
    </citation>
    <scope>NUCLEOTIDE SEQUENCE [LARGE SCALE GENOMIC DNA]</scope>
    <source>
        <strain evidence="3 4">LUP21</strain>
    </source>
</reference>
<evidence type="ECO:0000256" key="1">
    <source>
        <dbReference type="SAM" id="MobiDB-lite"/>
    </source>
</evidence>
<dbReference type="Proteomes" id="UP000435957">
    <property type="component" value="Unassembled WGS sequence"/>
</dbReference>
<gene>
    <name evidence="3" type="ORF">CES86_5704</name>
    <name evidence="2" type="ORF">F9L03_21965</name>
</gene>
<evidence type="ECO:0000313" key="3">
    <source>
        <dbReference type="EMBL" id="OYR32579.1"/>
    </source>
</evidence>
<dbReference type="EMBL" id="WBWF01000022">
    <property type="protein sequence ID" value="KAB2701708.1"/>
    <property type="molecule type" value="Genomic_DNA"/>
</dbReference>
<evidence type="ECO:0000313" key="2">
    <source>
        <dbReference type="EMBL" id="KAB2701708.1"/>
    </source>
</evidence>
<evidence type="ECO:0000313" key="4">
    <source>
        <dbReference type="Proteomes" id="UP000216363"/>
    </source>
</evidence>
<organism evidence="3 4">
    <name type="scientific">Brucella lupini</name>
    <dbReference type="NCBI Taxonomy" id="255457"/>
    <lineage>
        <taxon>Bacteria</taxon>
        <taxon>Pseudomonadati</taxon>
        <taxon>Pseudomonadota</taxon>
        <taxon>Alphaproteobacteria</taxon>
        <taxon>Hyphomicrobiales</taxon>
        <taxon>Brucellaceae</taxon>
        <taxon>Brucella/Ochrobactrum group</taxon>
        <taxon>Brucella</taxon>
    </lineage>
</organism>
<keyword evidence="5" id="KW-1185">Reference proteome</keyword>